<evidence type="ECO:0000313" key="3">
    <source>
        <dbReference type="Proteomes" id="UP001163823"/>
    </source>
</evidence>
<keyword evidence="1" id="KW-0472">Membrane</keyword>
<feature type="transmembrane region" description="Helical" evidence="1">
    <location>
        <begin position="102"/>
        <end position="121"/>
    </location>
</feature>
<dbReference type="Proteomes" id="UP001163823">
    <property type="component" value="Chromosome 10"/>
</dbReference>
<feature type="transmembrane region" description="Helical" evidence="1">
    <location>
        <begin position="142"/>
        <end position="167"/>
    </location>
</feature>
<keyword evidence="1" id="KW-0812">Transmembrane</keyword>
<comment type="caution">
    <text evidence="2">The sequence shown here is derived from an EMBL/GenBank/DDBJ whole genome shotgun (WGS) entry which is preliminary data.</text>
</comment>
<evidence type="ECO:0000256" key="1">
    <source>
        <dbReference type="SAM" id="Phobius"/>
    </source>
</evidence>
<accession>A0AAD7L5U9</accession>
<feature type="transmembrane region" description="Helical" evidence="1">
    <location>
        <begin position="187"/>
        <end position="213"/>
    </location>
</feature>
<keyword evidence="1" id="KW-1133">Transmembrane helix</keyword>
<keyword evidence="3" id="KW-1185">Reference proteome</keyword>
<protein>
    <submittedName>
        <fullName evidence="2">Uncharacterized protein</fullName>
    </submittedName>
</protein>
<feature type="transmembrane region" description="Helical" evidence="1">
    <location>
        <begin position="225"/>
        <end position="245"/>
    </location>
</feature>
<evidence type="ECO:0000313" key="2">
    <source>
        <dbReference type="EMBL" id="KAJ7952129.1"/>
    </source>
</evidence>
<gene>
    <name evidence="2" type="ORF">O6P43_024026</name>
</gene>
<dbReference type="AlphaFoldDB" id="A0AAD7L5U9"/>
<sequence>MLLKWLHLNILGINGAVRDETMRHYYNLYNSNKCLYRGAMIVFVHLMVVSTPSRLQRSICRQKGHPSRRTCYVLLLLLAIRIKKKKSCSVTVTATAVAAAPVTIPAFATHAILLILAFRLLPQFHPRFTLANLAMRFIMARVVAVAMSLGVTRCLVGLTVCVTHRVVAMGLACAGSLGFGHDVVRRVGLVLATALGFVNSVISLVAIVLALLISFEHITSHLRYLVAEGIVVAFCLAGLIGWFAALH</sequence>
<proteinExistence type="predicted"/>
<dbReference type="KEGG" id="qsa:O6P43_024026"/>
<organism evidence="2 3">
    <name type="scientific">Quillaja saponaria</name>
    <name type="common">Soap bark tree</name>
    <dbReference type="NCBI Taxonomy" id="32244"/>
    <lineage>
        <taxon>Eukaryota</taxon>
        <taxon>Viridiplantae</taxon>
        <taxon>Streptophyta</taxon>
        <taxon>Embryophyta</taxon>
        <taxon>Tracheophyta</taxon>
        <taxon>Spermatophyta</taxon>
        <taxon>Magnoliopsida</taxon>
        <taxon>eudicotyledons</taxon>
        <taxon>Gunneridae</taxon>
        <taxon>Pentapetalae</taxon>
        <taxon>rosids</taxon>
        <taxon>fabids</taxon>
        <taxon>Fabales</taxon>
        <taxon>Quillajaceae</taxon>
        <taxon>Quillaja</taxon>
    </lineage>
</organism>
<name>A0AAD7L5U9_QUISA</name>
<reference evidence="2" key="1">
    <citation type="journal article" date="2023" name="Science">
        <title>Elucidation of the pathway for biosynthesis of saponin adjuvants from the soapbark tree.</title>
        <authorList>
            <person name="Reed J."/>
            <person name="Orme A."/>
            <person name="El-Demerdash A."/>
            <person name="Owen C."/>
            <person name="Martin L.B.B."/>
            <person name="Misra R.C."/>
            <person name="Kikuchi S."/>
            <person name="Rejzek M."/>
            <person name="Martin A.C."/>
            <person name="Harkess A."/>
            <person name="Leebens-Mack J."/>
            <person name="Louveau T."/>
            <person name="Stephenson M.J."/>
            <person name="Osbourn A."/>
        </authorList>
    </citation>
    <scope>NUCLEOTIDE SEQUENCE</scope>
    <source>
        <strain evidence="2">S10</strain>
    </source>
</reference>
<dbReference type="EMBL" id="JARAOO010000010">
    <property type="protein sequence ID" value="KAJ7952129.1"/>
    <property type="molecule type" value="Genomic_DNA"/>
</dbReference>